<dbReference type="SUPFAM" id="SSF51126">
    <property type="entry name" value="Pectin lyase-like"/>
    <property type="match status" value="1"/>
</dbReference>
<dbReference type="InterPro" id="IPR007742">
    <property type="entry name" value="NosD_dom"/>
</dbReference>
<accession>A0A4Y9FBA0</accession>
<dbReference type="Proteomes" id="UP000297668">
    <property type="component" value="Unassembled WGS sequence"/>
</dbReference>
<gene>
    <name evidence="2" type="ORF">E0687_06160</name>
</gene>
<dbReference type="SMART" id="SM00710">
    <property type="entry name" value="PbH1"/>
    <property type="match status" value="9"/>
</dbReference>
<comment type="caution">
    <text evidence="2">The sequence shown here is derived from an EMBL/GenBank/DDBJ whole genome shotgun (WGS) entry which is preliminary data.</text>
</comment>
<dbReference type="AlphaFoldDB" id="A0A4Y9FBA0"/>
<feature type="domain" description="Periplasmic copper-binding protein NosD beta helix" evidence="1">
    <location>
        <begin position="151"/>
        <end position="315"/>
    </location>
</feature>
<reference evidence="2 3" key="1">
    <citation type="submission" date="2019-03" db="EMBL/GenBank/DDBJ databases">
        <title>Thermus tengchongensis species for the arsenic transformation mechanism.</title>
        <authorList>
            <person name="Yuan G.C."/>
        </authorList>
    </citation>
    <scope>NUCLEOTIDE SEQUENCE [LARGE SCALE GENOMIC DNA]</scope>
    <source>
        <strain evidence="2 3">15W</strain>
    </source>
</reference>
<evidence type="ECO:0000259" key="1">
    <source>
        <dbReference type="Pfam" id="PF05048"/>
    </source>
</evidence>
<evidence type="ECO:0000313" key="2">
    <source>
        <dbReference type="EMBL" id="TFU26381.1"/>
    </source>
</evidence>
<name>A0A4Y9FBA0_9DEIN</name>
<dbReference type="InterPro" id="IPR006626">
    <property type="entry name" value="PbH1"/>
</dbReference>
<sequence length="418" mass="44725">MYSAVQALPGSTNVPSPGPTLRVMHPLGWWPLFLGMVLAAPVLQLRGEVEGPLVLATPGLLLEGRGAVLRGDKGHTLSLLAPGIRVRGLTVVGAGPGDDFFEPDAAIYLRGCRGCLLEGIRVEGAPTAVRMEDSPRAVVRGLRAKGLGESPGVLVYGSPGVRVEGSHLLGYMDAVYVEYSPDMVIRDNLLEENGRYGFHVMFSWGVRVEGNQSLRNGIGNAVMHGAENRVVGNLLAGQGSPVGYGLLVQDERGTRVEANRFQENTLGLVLMDAQGVEVKGNFFQENGTALRITRERGGNSARVEGNAFQGNLYDLLVDDPEAEAKVVGNRYDRASGLPVPHLPTGSFALLLARQPELSLLALSPGVLLWEAAEAQVPGLRLVALADPKAEPLARETRPHGGWLVLGLLGGVLWWRWRA</sequence>
<dbReference type="Gene3D" id="2.160.20.10">
    <property type="entry name" value="Single-stranded right-handed beta-helix, Pectin lyase-like"/>
    <property type="match status" value="1"/>
</dbReference>
<proteinExistence type="predicted"/>
<dbReference type="EMBL" id="SJZF01000009">
    <property type="protein sequence ID" value="TFU26381.1"/>
    <property type="molecule type" value="Genomic_DNA"/>
</dbReference>
<dbReference type="InterPro" id="IPR012334">
    <property type="entry name" value="Pectin_lyas_fold"/>
</dbReference>
<evidence type="ECO:0000313" key="3">
    <source>
        <dbReference type="Proteomes" id="UP000297668"/>
    </source>
</evidence>
<dbReference type="Pfam" id="PF05048">
    <property type="entry name" value="NosD"/>
    <property type="match status" value="1"/>
</dbReference>
<dbReference type="InterPro" id="IPR011050">
    <property type="entry name" value="Pectin_lyase_fold/virulence"/>
</dbReference>
<organism evidence="2 3">
    <name type="scientific">Thermus tengchongensis</name>
    <dbReference type="NCBI Taxonomy" id="1214928"/>
    <lineage>
        <taxon>Bacteria</taxon>
        <taxon>Thermotogati</taxon>
        <taxon>Deinococcota</taxon>
        <taxon>Deinococci</taxon>
        <taxon>Thermales</taxon>
        <taxon>Thermaceae</taxon>
        <taxon>Thermus</taxon>
    </lineage>
</organism>
<protein>
    <submittedName>
        <fullName evidence="2">Copper-binding protein</fullName>
    </submittedName>
</protein>